<protein>
    <submittedName>
        <fullName evidence="2">Uncharacterized protein</fullName>
    </submittedName>
</protein>
<proteinExistence type="predicted"/>
<dbReference type="EMBL" id="JACSEA010000007">
    <property type="protein sequence ID" value="KAF7396145.1"/>
    <property type="molecule type" value="Genomic_DNA"/>
</dbReference>
<keyword evidence="3" id="KW-1185">Reference proteome</keyword>
<reference evidence="2" key="1">
    <citation type="journal article" date="2020" name="G3 (Bethesda)">
        <title>High-Quality Assemblies for Three Invasive Social Wasps from the &lt;i&gt;Vespula&lt;/i&gt; Genus.</title>
        <authorList>
            <person name="Harrop T.W.R."/>
            <person name="Guhlin J."/>
            <person name="McLaughlin G.M."/>
            <person name="Permina E."/>
            <person name="Stockwell P."/>
            <person name="Gilligan J."/>
            <person name="Le Lec M.F."/>
            <person name="Gruber M.A.M."/>
            <person name="Quinn O."/>
            <person name="Lovegrove M."/>
            <person name="Duncan E.J."/>
            <person name="Remnant E.J."/>
            <person name="Van Eeckhoven J."/>
            <person name="Graham B."/>
            <person name="Knapp R.A."/>
            <person name="Langford K.W."/>
            <person name="Kronenberg Z."/>
            <person name="Press M.O."/>
            <person name="Eacker S.M."/>
            <person name="Wilson-Rankin E.E."/>
            <person name="Purcell J."/>
            <person name="Lester P.J."/>
            <person name="Dearden P.K."/>
        </authorList>
    </citation>
    <scope>NUCLEOTIDE SEQUENCE</scope>
    <source>
        <strain evidence="2">Marl-1</strain>
    </source>
</reference>
<dbReference type="AlphaFoldDB" id="A0A834JXT5"/>
<dbReference type="Proteomes" id="UP000614350">
    <property type="component" value="Unassembled WGS sequence"/>
</dbReference>
<name>A0A834JXT5_VESVU</name>
<organism evidence="2 3">
    <name type="scientific">Vespula vulgaris</name>
    <name type="common">Yellow jacket</name>
    <name type="synonym">Wasp</name>
    <dbReference type="NCBI Taxonomy" id="7454"/>
    <lineage>
        <taxon>Eukaryota</taxon>
        <taxon>Metazoa</taxon>
        <taxon>Ecdysozoa</taxon>
        <taxon>Arthropoda</taxon>
        <taxon>Hexapoda</taxon>
        <taxon>Insecta</taxon>
        <taxon>Pterygota</taxon>
        <taxon>Neoptera</taxon>
        <taxon>Endopterygota</taxon>
        <taxon>Hymenoptera</taxon>
        <taxon>Apocrita</taxon>
        <taxon>Aculeata</taxon>
        <taxon>Vespoidea</taxon>
        <taxon>Vespidae</taxon>
        <taxon>Vespinae</taxon>
        <taxon>Vespula</taxon>
    </lineage>
</organism>
<evidence type="ECO:0000256" key="1">
    <source>
        <dbReference type="SAM" id="MobiDB-lite"/>
    </source>
</evidence>
<gene>
    <name evidence="2" type="ORF">HZH66_007007</name>
</gene>
<accession>A0A834JXT5</accession>
<evidence type="ECO:0000313" key="2">
    <source>
        <dbReference type="EMBL" id="KAF7396145.1"/>
    </source>
</evidence>
<feature type="compositionally biased region" description="Basic and acidic residues" evidence="1">
    <location>
        <begin position="33"/>
        <end position="44"/>
    </location>
</feature>
<comment type="caution">
    <text evidence="2">The sequence shown here is derived from an EMBL/GenBank/DDBJ whole genome shotgun (WGS) entry which is preliminary data.</text>
</comment>
<sequence>MSPAGDEIDHLVSYFLDIIQLSDNFKQRVSHSTIEDTKKNKEPEPVSPGCSQAINKKIPGDRHAICNAE</sequence>
<evidence type="ECO:0000313" key="3">
    <source>
        <dbReference type="Proteomes" id="UP000614350"/>
    </source>
</evidence>
<feature type="region of interest" description="Disordered" evidence="1">
    <location>
        <begin position="31"/>
        <end position="54"/>
    </location>
</feature>